<keyword evidence="4 8" id="KW-0812">Transmembrane</keyword>
<dbReference type="InterPro" id="IPR035921">
    <property type="entry name" value="F/V-ATP_Csub_sf"/>
</dbReference>
<keyword evidence="5 8" id="KW-1133">Transmembrane helix</keyword>
<evidence type="ECO:0000256" key="1">
    <source>
        <dbReference type="ARBA" id="ARBA00004141"/>
    </source>
</evidence>
<feature type="transmembrane region" description="Helical" evidence="8">
    <location>
        <begin position="101"/>
        <end position="122"/>
    </location>
</feature>
<evidence type="ECO:0000256" key="6">
    <source>
        <dbReference type="ARBA" id="ARBA00023065"/>
    </source>
</evidence>
<dbReference type="GO" id="GO:0015078">
    <property type="term" value="F:proton transmembrane transporter activity"/>
    <property type="evidence" value="ECO:0007669"/>
    <property type="project" value="InterPro"/>
</dbReference>
<dbReference type="AlphaFoldDB" id="A0A3E2B5N0"/>
<dbReference type="NCBIfam" id="NF005124">
    <property type="entry name" value="PRK06558.1"/>
    <property type="match status" value="1"/>
</dbReference>
<evidence type="ECO:0000256" key="2">
    <source>
        <dbReference type="ARBA" id="ARBA00007296"/>
    </source>
</evidence>
<comment type="similarity">
    <text evidence="2">Belongs to the V-ATPase proteolipid subunit family.</text>
</comment>
<keyword evidence="6" id="KW-0406">Ion transport</keyword>
<evidence type="ECO:0000256" key="5">
    <source>
        <dbReference type="ARBA" id="ARBA00022989"/>
    </source>
</evidence>
<gene>
    <name evidence="10" type="ORF">DV520_02895</name>
</gene>
<dbReference type="Gene3D" id="1.20.120.610">
    <property type="entry name" value="lithium bound rotor ring of v- atpase"/>
    <property type="match status" value="1"/>
</dbReference>
<dbReference type="RefSeq" id="WP_021920144.1">
    <property type="nucleotide sequence ID" value="NZ_CAKXKJ010000008.1"/>
</dbReference>
<evidence type="ECO:0000256" key="4">
    <source>
        <dbReference type="ARBA" id="ARBA00022692"/>
    </source>
</evidence>
<dbReference type="Pfam" id="PF00137">
    <property type="entry name" value="ATP-synt_C"/>
    <property type="match status" value="2"/>
</dbReference>
<organism evidence="10 11">
    <name type="scientific">Evtepia gabavorous</name>
    <dbReference type="NCBI Taxonomy" id="2211183"/>
    <lineage>
        <taxon>Bacteria</taxon>
        <taxon>Bacillati</taxon>
        <taxon>Bacillota</taxon>
        <taxon>Clostridia</taxon>
        <taxon>Eubacteriales</taxon>
        <taxon>Evtepia</taxon>
    </lineage>
</organism>
<evidence type="ECO:0000256" key="8">
    <source>
        <dbReference type="SAM" id="Phobius"/>
    </source>
</evidence>
<dbReference type="OrthoDB" id="384481at2"/>
<dbReference type="PANTHER" id="PTHR10263">
    <property type="entry name" value="V-TYPE PROTON ATPASE PROTEOLIPID SUBUNIT"/>
    <property type="match status" value="1"/>
</dbReference>
<comment type="subcellular location">
    <subcellularLocation>
        <location evidence="1">Membrane</location>
        <topology evidence="1">Multi-pass membrane protein</topology>
    </subcellularLocation>
</comment>
<evidence type="ECO:0000259" key="9">
    <source>
        <dbReference type="Pfam" id="PF00137"/>
    </source>
</evidence>
<dbReference type="EMBL" id="QQRQ01000003">
    <property type="protein sequence ID" value="RFT07276.1"/>
    <property type="molecule type" value="Genomic_DNA"/>
</dbReference>
<accession>A0A3E2B5N0</accession>
<comment type="caution">
    <text evidence="10">The sequence shown here is derived from an EMBL/GenBank/DDBJ whole genome shotgun (WGS) entry which is preliminary data.</text>
</comment>
<dbReference type="CDD" id="cd18180">
    <property type="entry name" value="ATP-synt_Vo_Ao_c_NTPK_rpt2"/>
    <property type="match status" value="1"/>
</dbReference>
<protein>
    <submittedName>
        <fullName evidence="10">V-type ATP synthase subunit K</fullName>
    </submittedName>
</protein>
<evidence type="ECO:0000313" key="10">
    <source>
        <dbReference type="EMBL" id="RFT07276.1"/>
    </source>
</evidence>
<keyword evidence="11" id="KW-1185">Reference proteome</keyword>
<evidence type="ECO:0000256" key="7">
    <source>
        <dbReference type="ARBA" id="ARBA00023136"/>
    </source>
</evidence>
<dbReference type="GO" id="GO:0033177">
    <property type="term" value="C:proton-transporting two-sector ATPase complex, proton-transporting domain"/>
    <property type="evidence" value="ECO:0007669"/>
    <property type="project" value="InterPro"/>
</dbReference>
<evidence type="ECO:0000313" key="11">
    <source>
        <dbReference type="Proteomes" id="UP000260649"/>
    </source>
</evidence>
<evidence type="ECO:0000256" key="3">
    <source>
        <dbReference type="ARBA" id="ARBA00022448"/>
    </source>
</evidence>
<sequence>MSIHGFFQTVPLEGTALALLGAALAVGLPCAGSATGVGTVGRAGAGLLSVDPGKFSRVLVMQILPGTQGLYGLVIWFFALTKLGFFSGELAHLTPFQGLEFFGACLPVALGGLIFGIVQGRICAGGLSLIAKKPNDLSRSVILAIMMEFYAILALLASFLMLNHFQF</sequence>
<proteinExistence type="inferred from homology"/>
<dbReference type="GeneID" id="97994689"/>
<feature type="domain" description="V-ATPase proteolipid subunit C-like" evidence="9">
    <location>
        <begin position="102"/>
        <end position="161"/>
    </location>
</feature>
<feature type="domain" description="V-ATPase proteolipid subunit C-like" evidence="9">
    <location>
        <begin position="20"/>
        <end position="78"/>
    </location>
</feature>
<dbReference type="CDD" id="cd18179">
    <property type="entry name" value="ATP-synt_Vo_Ao_c_NTPK_rpt1"/>
    <property type="match status" value="1"/>
</dbReference>
<feature type="transmembrane region" description="Helical" evidence="8">
    <location>
        <begin position="142"/>
        <end position="162"/>
    </location>
</feature>
<keyword evidence="7 8" id="KW-0472">Membrane</keyword>
<feature type="transmembrane region" description="Helical" evidence="8">
    <location>
        <begin position="58"/>
        <end position="80"/>
    </location>
</feature>
<dbReference type="InterPro" id="IPR002379">
    <property type="entry name" value="ATPase_proteolipid_c-like_dom"/>
</dbReference>
<name>A0A3E2B5N0_9FIRM</name>
<keyword evidence="3" id="KW-0813">Transport</keyword>
<reference evidence="10 11" key="1">
    <citation type="submission" date="2018-07" db="EMBL/GenBank/DDBJ databases">
        <title>GABA Modulating Bacteria of the Human Gut Microbiota.</title>
        <authorList>
            <person name="Strandwitz P."/>
            <person name="Kim K.H."/>
            <person name="Terekhova D."/>
            <person name="Liu J.K."/>
            <person name="Sharma A."/>
            <person name="Levering J."/>
            <person name="Mcdonald D."/>
            <person name="Dietrich D."/>
            <person name="Ramadhar T.R."/>
            <person name="Lekbua A."/>
            <person name="Mroue N."/>
            <person name="Liston C."/>
            <person name="Stewart E.J."/>
            <person name="Dubin M.J."/>
            <person name="Zengler K."/>
            <person name="Knight R."/>
            <person name="Gilbert J.A."/>
            <person name="Clardy J."/>
            <person name="Lewis K."/>
        </authorList>
    </citation>
    <scope>NUCLEOTIDE SEQUENCE [LARGE SCALE GENOMIC DNA]</scope>
    <source>
        <strain evidence="10 11">KLE1738</strain>
    </source>
</reference>
<dbReference type="SUPFAM" id="SSF81333">
    <property type="entry name" value="F1F0 ATP synthase subunit C"/>
    <property type="match status" value="2"/>
</dbReference>
<dbReference type="Proteomes" id="UP000260649">
    <property type="component" value="Unassembled WGS sequence"/>
</dbReference>